<name>A0A7I7QS58_9MYCO</name>
<accession>A0A7I7QS58</accession>
<sequence length="96" mass="10893">MTPDDVDVSEAVVLYLEHYPGRNDTVFDAHFAENAAAARHVVRRMLEEVMALHPDWSEMSLQDAGDHVEAEMHARHPELSPPALTCLGNYFTFLMR</sequence>
<protein>
    <submittedName>
        <fullName evidence="1">Uncharacterized protein</fullName>
    </submittedName>
</protein>
<reference evidence="1 2" key="1">
    <citation type="journal article" date="2019" name="Emerg. Microbes Infect.">
        <title>Comprehensive subspecies identification of 175 nontuberculous mycobacteria species based on 7547 genomic profiles.</title>
        <authorList>
            <person name="Matsumoto Y."/>
            <person name="Kinjo T."/>
            <person name="Motooka D."/>
            <person name="Nabeya D."/>
            <person name="Jung N."/>
            <person name="Uechi K."/>
            <person name="Horii T."/>
            <person name="Iida T."/>
            <person name="Fujita J."/>
            <person name="Nakamura S."/>
        </authorList>
    </citation>
    <scope>NUCLEOTIDE SEQUENCE [LARGE SCALE GENOMIC DNA]</scope>
    <source>
        <strain evidence="1 2">JCM 17899</strain>
    </source>
</reference>
<evidence type="ECO:0000313" key="2">
    <source>
        <dbReference type="Proteomes" id="UP000467193"/>
    </source>
</evidence>
<gene>
    <name evidence="1" type="ORF">MSEDJ_27620</name>
</gene>
<organism evidence="1 2">
    <name type="scientific">Mycolicibacterium sediminis</name>
    <dbReference type="NCBI Taxonomy" id="1286180"/>
    <lineage>
        <taxon>Bacteria</taxon>
        <taxon>Bacillati</taxon>
        <taxon>Actinomycetota</taxon>
        <taxon>Actinomycetes</taxon>
        <taxon>Mycobacteriales</taxon>
        <taxon>Mycobacteriaceae</taxon>
        <taxon>Mycolicibacterium</taxon>
    </lineage>
</organism>
<dbReference type="RefSeq" id="WP_163797544.1">
    <property type="nucleotide sequence ID" value="NZ_AP022588.1"/>
</dbReference>
<dbReference type="EMBL" id="AP022588">
    <property type="protein sequence ID" value="BBY28666.1"/>
    <property type="molecule type" value="Genomic_DNA"/>
</dbReference>
<proteinExistence type="predicted"/>
<dbReference type="Proteomes" id="UP000467193">
    <property type="component" value="Chromosome"/>
</dbReference>
<keyword evidence="2" id="KW-1185">Reference proteome</keyword>
<dbReference type="KEGG" id="msei:MSEDJ_27620"/>
<dbReference type="AlphaFoldDB" id="A0A7I7QS58"/>
<evidence type="ECO:0000313" key="1">
    <source>
        <dbReference type="EMBL" id="BBY28666.1"/>
    </source>
</evidence>